<dbReference type="PANTHER" id="PTHR24171">
    <property type="entry name" value="ANKYRIN REPEAT DOMAIN-CONTAINING PROTEIN 39-RELATED"/>
    <property type="match status" value="1"/>
</dbReference>
<evidence type="ECO:0000256" key="4">
    <source>
        <dbReference type="SAM" id="MobiDB-lite"/>
    </source>
</evidence>
<gene>
    <name evidence="5" type="ORF">DFJ43DRAFT_152497</name>
</gene>
<evidence type="ECO:0000256" key="3">
    <source>
        <dbReference type="PROSITE-ProRule" id="PRU00023"/>
    </source>
</evidence>
<feature type="repeat" description="ANK" evidence="3">
    <location>
        <begin position="70"/>
        <end position="102"/>
    </location>
</feature>
<dbReference type="SMART" id="SM00248">
    <property type="entry name" value="ANK"/>
    <property type="match status" value="2"/>
</dbReference>
<dbReference type="PROSITE" id="PS50088">
    <property type="entry name" value="ANK_REPEAT"/>
    <property type="match status" value="1"/>
</dbReference>
<keyword evidence="1" id="KW-0677">Repeat</keyword>
<evidence type="ECO:0000313" key="6">
    <source>
        <dbReference type="Proteomes" id="UP001176059"/>
    </source>
</evidence>
<accession>A0AA38N2T9</accession>
<dbReference type="Gene3D" id="1.25.40.20">
    <property type="entry name" value="Ankyrin repeat-containing domain"/>
    <property type="match status" value="1"/>
</dbReference>
<reference evidence="5" key="2">
    <citation type="journal article" date="2023" name="Proc. Natl. Acad. Sci. U.S.A.">
        <title>A global phylogenomic analysis of the shiitake genus Lentinula.</title>
        <authorList>
            <person name="Sierra-Patev S."/>
            <person name="Min B."/>
            <person name="Naranjo-Ortiz M."/>
            <person name="Looney B."/>
            <person name="Konkel Z."/>
            <person name="Slot J.C."/>
            <person name="Sakamoto Y."/>
            <person name="Steenwyk J.L."/>
            <person name="Rokas A."/>
            <person name="Carro J."/>
            <person name="Camarero S."/>
            <person name="Ferreira P."/>
            <person name="Molpeceres G."/>
            <person name="Ruiz-Duenas F.J."/>
            <person name="Serrano A."/>
            <person name="Henrissat B."/>
            <person name="Drula E."/>
            <person name="Hughes K.W."/>
            <person name="Mata J.L."/>
            <person name="Ishikawa N.K."/>
            <person name="Vargas-Isla R."/>
            <person name="Ushijima S."/>
            <person name="Smith C.A."/>
            <person name="Donoghue J."/>
            <person name="Ahrendt S."/>
            <person name="Andreopoulos W."/>
            <person name="He G."/>
            <person name="LaButti K."/>
            <person name="Lipzen A."/>
            <person name="Ng V."/>
            <person name="Riley R."/>
            <person name="Sandor L."/>
            <person name="Barry K."/>
            <person name="Martinez A.T."/>
            <person name="Xiao Y."/>
            <person name="Gibbons J.G."/>
            <person name="Terashima K."/>
            <person name="Grigoriev I.V."/>
            <person name="Hibbett D."/>
        </authorList>
    </citation>
    <scope>NUCLEOTIDE SEQUENCE</scope>
    <source>
        <strain evidence="5">ET3784</strain>
    </source>
</reference>
<name>A0AA38N2T9_9AGAR</name>
<protein>
    <submittedName>
        <fullName evidence="5">Ankyrin repeat-containing domain protein</fullName>
    </submittedName>
</protein>
<evidence type="ECO:0000256" key="1">
    <source>
        <dbReference type="ARBA" id="ARBA00022737"/>
    </source>
</evidence>
<evidence type="ECO:0000256" key="2">
    <source>
        <dbReference type="ARBA" id="ARBA00023043"/>
    </source>
</evidence>
<organism evidence="5 6">
    <name type="scientific">Lentinula guzmanii</name>
    <dbReference type="NCBI Taxonomy" id="2804957"/>
    <lineage>
        <taxon>Eukaryota</taxon>
        <taxon>Fungi</taxon>
        <taxon>Dikarya</taxon>
        <taxon>Basidiomycota</taxon>
        <taxon>Agaricomycotina</taxon>
        <taxon>Agaricomycetes</taxon>
        <taxon>Agaricomycetidae</taxon>
        <taxon>Agaricales</taxon>
        <taxon>Marasmiineae</taxon>
        <taxon>Omphalotaceae</taxon>
        <taxon>Lentinula</taxon>
    </lineage>
</organism>
<dbReference type="Pfam" id="PF12796">
    <property type="entry name" value="Ank_2"/>
    <property type="match status" value="1"/>
</dbReference>
<dbReference type="SUPFAM" id="SSF48403">
    <property type="entry name" value="Ankyrin repeat"/>
    <property type="match status" value="1"/>
</dbReference>
<dbReference type="EMBL" id="JANVFO010000014">
    <property type="protein sequence ID" value="KAJ3734237.1"/>
    <property type="molecule type" value="Genomic_DNA"/>
</dbReference>
<feature type="compositionally biased region" description="Polar residues" evidence="4">
    <location>
        <begin position="246"/>
        <end position="255"/>
    </location>
</feature>
<feature type="region of interest" description="Disordered" evidence="4">
    <location>
        <begin position="231"/>
        <end position="275"/>
    </location>
</feature>
<comment type="caution">
    <text evidence="5">The sequence shown here is derived from an EMBL/GenBank/DDBJ whole genome shotgun (WGS) entry which is preliminary data.</text>
</comment>
<evidence type="ECO:0000313" key="5">
    <source>
        <dbReference type="EMBL" id="KAJ3734237.1"/>
    </source>
</evidence>
<reference evidence="5" key="1">
    <citation type="submission" date="2022-08" db="EMBL/GenBank/DDBJ databases">
        <authorList>
            <consortium name="DOE Joint Genome Institute"/>
            <person name="Min B."/>
            <person name="Sierra-Patev S."/>
            <person name="Naranjo-Ortiz M."/>
            <person name="Looney B."/>
            <person name="Konkel Z."/>
            <person name="Slot J.C."/>
            <person name="Sakamoto Y."/>
            <person name="Steenwyk J.L."/>
            <person name="Rokas A."/>
            <person name="Carro J."/>
            <person name="Camarero S."/>
            <person name="Ferreira P."/>
            <person name="Molpeceres G."/>
            <person name="Ruiz-duenas F.J."/>
            <person name="Serrano A."/>
            <person name="Henrissat B."/>
            <person name="Drula E."/>
            <person name="Hughes K.W."/>
            <person name="Mata J.L."/>
            <person name="Ishikawa N.K."/>
            <person name="Vargas-Isla R."/>
            <person name="Ushijima S."/>
            <person name="Smith C.A."/>
            <person name="Ahrendt S."/>
            <person name="Andreopoulos W."/>
            <person name="He G."/>
            <person name="LaButti K."/>
            <person name="Lipzen A."/>
            <person name="Ng V."/>
            <person name="Riley R."/>
            <person name="Sandor L."/>
            <person name="Barry K."/>
            <person name="Martinez A.T."/>
            <person name="Xiao Y."/>
            <person name="Gibbons J.G."/>
            <person name="Terashima K."/>
            <person name="Hibbett D.S."/>
            <person name="Grigoriev I.V."/>
        </authorList>
    </citation>
    <scope>NUCLEOTIDE SEQUENCE</scope>
    <source>
        <strain evidence="5">ET3784</strain>
    </source>
</reference>
<dbReference type="Proteomes" id="UP001176059">
    <property type="component" value="Unassembled WGS sequence"/>
</dbReference>
<dbReference type="InterPro" id="IPR002110">
    <property type="entry name" value="Ankyrin_rpt"/>
</dbReference>
<dbReference type="AlphaFoldDB" id="A0AA38N2T9"/>
<proteinExistence type="predicted"/>
<sequence>MNFRTTITFIYISCRSYRNFFLTASTISFVMAILPRPQKNLWVAAGDGDLTRVQELIEQHSLSPNAPDENSYTPMHAAASYGHIHVLEYLISRGGDLNITDSDGDTPIYTVENIETAQYLVDKGATIDRVNEEGISPIAHLSEEFPQVSAYLQSRSSLPPATPYTISSSSIDTITSEYAQNAVTEQLTTSLLSSVQDLVDEGLDANSVDAALRRRVEEAVLNGLLDGYALGTQGPDSGQQHDDTHTTLSGAQTRNAPMDDPDGGENKNKRPRTED</sequence>
<dbReference type="PROSITE" id="PS50297">
    <property type="entry name" value="ANK_REP_REGION"/>
    <property type="match status" value="1"/>
</dbReference>
<feature type="compositionally biased region" description="Basic and acidic residues" evidence="4">
    <location>
        <begin position="264"/>
        <end position="275"/>
    </location>
</feature>
<dbReference type="InterPro" id="IPR036770">
    <property type="entry name" value="Ankyrin_rpt-contain_sf"/>
</dbReference>
<keyword evidence="6" id="KW-1185">Reference proteome</keyword>
<keyword evidence="2 3" id="KW-0040">ANK repeat</keyword>